<name>A0A6A3ML74_9STRA</name>
<evidence type="ECO:0000313" key="2">
    <source>
        <dbReference type="Proteomes" id="UP000429607"/>
    </source>
</evidence>
<accession>A0A6A3ML74</accession>
<comment type="caution">
    <text evidence="1">The sequence shown here is derived from an EMBL/GenBank/DDBJ whole genome shotgun (WGS) entry which is preliminary data.</text>
</comment>
<dbReference type="EMBL" id="QXFV01000582">
    <property type="protein sequence ID" value="KAE9033575.1"/>
    <property type="molecule type" value="Genomic_DNA"/>
</dbReference>
<dbReference type="AlphaFoldDB" id="A0A6A3ML74"/>
<reference evidence="1 2" key="1">
    <citation type="submission" date="2018-09" db="EMBL/GenBank/DDBJ databases">
        <title>Genomic investigation of the strawberry pathogen Phytophthora fragariae indicates pathogenicity is determined by transcriptional variation in three key races.</title>
        <authorList>
            <person name="Adams T.M."/>
            <person name="Armitage A.D."/>
            <person name="Sobczyk M.K."/>
            <person name="Bates H.J."/>
            <person name="Dunwell J.M."/>
            <person name="Nellist C.F."/>
            <person name="Harrison R.J."/>
        </authorList>
    </citation>
    <scope>NUCLEOTIDE SEQUENCE [LARGE SCALE GENOMIC DNA]</scope>
    <source>
        <strain evidence="1 2">SCRP249</strain>
    </source>
</reference>
<dbReference type="PANTHER" id="PTHR40866:SF1">
    <property type="entry name" value="BED-TYPE DOMAIN-CONTAINING PROTEIN"/>
    <property type="match status" value="1"/>
</dbReference>
<proteinExistence type="predicted"/>
<gene>
    <name evidence="1" type="ORF">PR001_g10106</name>
</gene>
<protein>
    <submittedName>
        <fullName evidence="1">Uncharacterized protein</fullName>
    </submittedName>
</protein>
<dbReference type="Proteomes" id="UP000429607">
    <property type="component" value="Unassembled WGS sequence"/>
</dbReference>
<dbReference type="PANTHER" id="PTHR40866">
    <property type="entry name" value="BED-TYPE DOMAIN-CONTAINING PROTEIN"/>
    <property type="match status" value="1"/>
</dbReference>
<sequence length="283" mass="32437">MLHRYFALLEHLDKEEDDIADLIPASACSRRLRYLFKELKDVKSVSNKLQGTDVDLLDVREWFDGLIDVKSKFATCLGSRAAIVHSPGFDSGCVRVLRGKSSRLMMAEKAVLRPFDVEATPTPCLMSKERGRMQKWRRLAEREQPTLFSEADVSEMQEPNANVSGTLETKKDVSETLEEVGDALETHESEEYVPRKRTSKHLEKLAIMEEQRTDIVNVVAPLSARVLKTWMEFDTVMAAYKKVSNLHFRIHSSDTVETYKRYLVRKLLLIALMLTGVMRPLFK</sequence>
<organism evidence="1 2">
    <name type="scientific">Phytophthora rubi</name>
    <dbReference type="NCBI Taxonomy" id="129364"/>
    <lineage>
        <taxon>Eukaryota</taxon>
        <taxon>Sar</taxon>
        <taxon>Stramenopiles</taxon>
        <taxon>Oomycota</taxon>
        <taxon>Peronosporomycetes</taxon>
        <taxon>Peronosporales</taxon>
        <taxon>Peronosporaceae</taxon>
        <taxon>Phytophthora</taxon>
    </lineage>
</organism>
<evidence type="ECO:0000313" key="1">
    <source>
        <dbReference type="EMBL" id="KAE9033575.1"/>
    </source>
</evidence>